<dbReference type="GeneID" id="59237770"/>
<keyword evidence="4" id="KW-0732">Signal</keyword>
<evidence type="ECO:0000256" key="4">
    <source>
        <dbReference type="SAM" id="SignalP"/>
    </source>
</evidence>
<organism evidence="5 6">
    <name type="scientific">Zygotorulaspora mrakii</name>
    <name type="common">Zygosaccharomyces mrakii</name>
    <dbReference type="NCBI Taxonomy" id="42260"/>
    <lineage>
        <taxon>Eukaryota</taxon>
        <taxon>Fungi</taxon>
        <taxon>Dikarya</taxon>
        <taxon>Ascomycota</taxon>
        <taxon>Saccharomycotina</taxon>
        <taxon>Saccharomycetes</taxon>
        <taxon>Saccharomycetales</taxon>
        <taxon>Saccharomycetaceae</taxon>
        <taxon>Zygotorulaspora</taxon>
    </lineage>
</organism>
<proteinExistence type="predicted"/>
<reference evidence="5 6" key="1">
    <citation type="submission" date="2020-07" db="EMBL/GenBank/DDBJ databases">
        <title>The yeast mating-type switching endonuclease HO is a domesticated member of an unorthodox homing genetic element family.</title>
        <authorList>
            <person name="Coughlan A.Y."/>
            <person name="Lombardi L."/>
            <person name="Braun-Galleani S."/>
            <person name="Martos A.R."/>
            <person name="Galeote V."/>
            <person name="Bigey F."/>
            <person name="Dequin S."/>
            <person name="Byrne K.P."/>
            <person name="Wolfe K.H."/>
        </authorList>
    </citation>
    <scope>NUCLEOTIDE SEQUENCE [LARGE SCALE GENOMIC DNA]</scope>
    <source>
        <strain evidence="5 6">NRRL Y-6702</strain>
    </source>
</reference>
<evidence type="ECO:0000256" key="2">
    <source>
        <dbReference type="SAM" id="MobiDB-lite"/>
    </source>
</evidence>
<feature type="compositionally biased region" description="Low complexity" evidence="2">
    <location>
        <begin position="174"/>
        <end position="202"/>
    </location>
</feature>
<dbReference type="AlphaFoldDB" id="A0A7H9B8F8"/>
<accession>A0A7H9B8F8</accession>
<dbReference type="Proteomes" id="UP000509704">
    <property type="component" value="Chromosome 6"/>
</dbReference>
<feature type="compositionally biased region" description="Polar residues" evidence="2">
    <location>
        <begin position="157"/>
        <end position="173"/>
    </location>
</feature>
<feature type="region of interest" description="Disordered" evidence="2">
    <location>
        <begin position="157"/>
        <end position="206"/>
    </location>
</feature>
<dbReference type="RefSeq" id="XP_037145737.1">
    <property type="nucleotide sequence ID" value="XM_037289842.1"/>
</dbReference>
<keyword evidence="6" id="KW-1185">Reference proteome</keyword>
<feature type="chain" id="PRO_5028880035" evidence="4">
    <location>
        <begin position="22"/>
        <end position="316"/>
    </location>
</feature>
<name>A0A7H9B8F8_ZYGMR</name>
<evidence type="ECO:0000256" key="1">
    <source>
        <dbReference type="SAM" id="Coils"/>
    </source>
</evidence>
<keyword evidence="3" id="KW-1133">Transmembrane helix</keyword>
<feature type="signal peptide" evidence="4">
    <location>
        <begin position="1"/>
        <end position="21"/>
    </location>
</feature>
<evidence type="ECO:0000256" key="3">
    <source>
        <dbReference type="SAM" id="Phobius"/>
    </source>
</evidence>
<feature type="coiled-coil region" evidence="1">
    <location>
        <begin position="83"/>
        <end position="110"/>
    </location>
</feature>
<keyword evidence="1" id="KW-0175">Coiled coil</keyword>
<feature type="transmembrane region" description="Helical" evidence="3">
    <location>
        <begin position="295"/>
        <end position="314"/>
    </location>
</feature>
<protein>
    <submittedName>
        <fullName evidence="5">Uncharacterized protein</fullName>
    </submittedName>
</protein>
<evidence type="ECO:0000313" key="6">
    <source>
        <dbReference type="Proteomes" id="UP000509704"/>
    </source>
</evidence>
<gene>
    <name evidence="5" type="ORF">HG535_0F05240</name>
</gene>
<keyword evidence="3" id="KW-0472">Membrane</keyword>
<keyword evidence="3" id="KW-0812">Transmembrane</keyword>
<evidence type="ECO:0000313" key="5">
    <source>
        <dbReference type="EMBL" id="QLG74012.1"/>
    </source>
</evidence>
<dbReference type="EMBL" id="CP058609">
    <property type="protein sequence ID" value="QLG74012.1"/>
    <property type="molecule type" value="Genomic_DNA"/>
</dbReference>
<dbReference type="OrthoDB" id="4070717at2759"/>
<sequence>MFLHSIAATLFLLDVIRQSSASKLSFTLTTEELGGDSTDSAAVRPLVVHVDKKNMSPEILKQLYRTSNIIFADFPEVPEFINLKEYENMKSATEELLDQLTNERNIALENVKKNEKFSEIETLLQEIIDQEDLEKKNAGEELFWGTGISTAAVVNVTNPPATNAQPSQMQSQVSLSKSIHPQSSHSASSRTKVVSSSSHSTSTYMHPTIAPIQSMTEHPKSSKISSYSSELRTSHGYNSSSSWFKNVTSTSYQTSSGSFVMKPSRSSGTFTSGSWKVHGNFVNATANALNNGSTFVMPTTFIMALLLSAILFALSY</sequence>
<dbReference type="KEGG" id="zmk:HG535_0F05240"/>